<organism evidence="2 3">
    <name type="scientific">Qipengyuania benthica</name>
    <dbReference type="NCBI Taxonomy" id="3067651"/>
    <lineage>
        <taxon>Bacteria</taxon>
        <taxon>Pseudomonadati</taxon>
        <taxon>Pseudomonadota</taxon>
        <taxon>Alphaproteobacteria</taxon>
        <taxon>Sphingomonadales</taxon>
        <taxon>Erythrobacteraceae</taxon>
        <taxon>Qipengyuania</taxon>
    </lineage>
</organism>
<name>A0ABT9H8S7_9SPHN</name>
<keyword evidence="1" id="KW-0732">Signal</keyword>
<dbReference type="EMBL" id="JAVAIL010000002">
    <property type="protein sequence ID" value="MDP4539424.1"/>
    <property type="molecule type" value="Genomic_DNA"/>
</dbReference>
<gene>
    <name evidence="2" type="ORF">Q9K01_07315</name>
</gene>
<evidence type="ECO:0000256" key="1">
    <source>
        <dbReference type="SAM" id="SignalP"/>
    </source>
</evidence>
<evidence type="ECO:0000313" key="3">
    <source>
        <dbReference type="Proteomes" id="UP001235664"/>
    </source>
</evidence>
<feature type="chain" id="PRO_5047061059" evidence="1">
    <location>
        <begin position="35"/>
        <end position="100"/>
    </location>
</feature>
<protein>
    <submittedName>
        <fullName evidence="2">Uncharacterized protein</fullName>
    </submittedName>
</protein>
<sequence length="100" mass="11085">MALKTYLRQTMLRRLLTCLAIATGLVAVSAPAQASVIGALEAQIEQSQRACEKDRSEECACIERQRQQRARGEKPAPCRTANPVRIYIPTVHLGVDRAHE</sequence>
<accession>A0ABT9H8S7</accession>
<dbReference type="Proteomes" id="UP001235664">
    <property type="component" value="Unassembled WGS sequence"/>
</dbReference>
<keyword evidence="3" id="KW-1185">Reference proteome</keyword>
<reference evidence="2 3" key="1">
    <citation type="submission" date="2023-08" db="EMBL/GenBank/DDBJ databases">
        <title>genomic of DY56.</title>
        <authorList>
            <person name="Wang Y."/>
        </authorList>
    </citation>
    <scope>NUCLEOTIDE SEQUENCE [LARGE SCALE GENOMIC DNA]</scope>
    <source>
        <strain evidence="2 3">DY56-A-20</strain>
    </source>
</reference>
<dbReference type="RefSeq" id="WP_305929551.1">
    <property type="nucleotide sequence ID" value="NZ_JAVAIL010000002.1"/>
</dbReference>
<evidence type="ECO:0000313" key="2">
    <source>
        <dbReference type="EMBL" id="MDP4539424.1"/>
    </source>
</evidence>
<comment type="caution">
    <text evidence="2">The sequence shown here is derived from an EMBL/GenBank/DDBJ whole genome shotgun (WGS) entry which is preliminary data.</text>
</comment>
<feature type="signal peptide" evidence="1">
    <location>
        <begin position="1"/>
        <end position="34"/>
    </location>
</feature>
<proteinExistence type="predicted"/>